<keyword evidence="11" id="KW-1003">Cell membrane</keyword>
<organism evidence="13 14">
    <name type="scientific">Lachnospira intestinalis</name>
    <dbReference type="NCBI Taxonomy" id="3133158"/>
    <lineage>
        <taxon>Bacteria</taxon>
        <taxon>Bacillati</taxon>
        <taxon>Bacillota</taxon>
        <taxon>Clostridia</taxon>
        <taxon>Lachnospirales</taxon>
        <taxon>Lachnospiraceae</taxon>
        <taxon>Lachnospira</taxon>
    </lineage>
</organism>
<dbReference type="CDD" id="cd00310">
    <property type="entry name" value="ATP-synt_Fo_a_6"/>
    <property type="match status" value="1"/>
</dbReference>
<dbReference type="NCBIfam" id="TIGR01131">
    <property type="entry name" value="ATP_synt_6_or_A"/>
    <property type="match status" value="1"/>
</dbReference>
<keyword evidence="8 11" id="KW-0406">Ion transport</keyword>
<dbReference type="InterPro" id="IPR045082">
    <property type="entry name" value="ATP_syn_F0_a_bact/chloroplast"/>
</dbReference>
<dbReference type="Proteomes" id="UP001546774">
    <property type="component" value="Unassembled WGS sequence"/>
</dbReference>
<dbReference type="HAMAP" id="MF_01393">
    <property type="entry name" value="ATP_synth_a_bact"/>
    <property type="match status" value="1"/>
</dbReference>
<comment type="subcellular location">
    <subcellularLocation>
        <location evidence="11 12">Cell membrane</location>
        <topology evidence="11 12">Multi-pass membrane protein</topology>
    </subcellularLocation>
    <subcellularLocation>
        <location evidence="1">Membrane</location>
        <topology evidence="1">Multi-pass membrane protein</topology>
    </subcellularLocation>
</comment>
<evidence type="ECO:0000256" key="8">
    <source>
        <dbReference type="ARBA" id="ARBA00023065"/>
    </source>
</evidence>
<name>A0ABV1H7N4_9FIRM</name>
<dbReference type="EMBL" id="JBBMFS010000011">
    <property type="protein sequence ID" value="MEQ2555724.1"/>
    <property type="molecule type" value="Genomic_DNA"/>
</dbReference>
<proteinExistence type="inferred from homology"/>
<keyword evidence="5 11" id="KW-0812">Transmembrane</keyword>
<evidence type="ECO:0000256" key="2">
    <source>
        <dbReference type="ARBA" id="ARBA00006810"/>
    </source>
</evidence>
<evidence type="ECO:0000256" key="5">
    <source>
        <dbReference type="ARBA" id="ARBA00022692"/>
    </source>
</evidence>
<evidence type="ECO:0000256" key="11">
    <source>
        <dbReference type="HAMAP-Rule" id="MF_01393"/>
    </source>
</evidence>
<evidence type="ECO:0000256" key="1">
    <source>
        <dbReference type="ARBA" id="ARBA00004141"/>
    </source>
</evidence>
<keyword evidence="10 11" id="KW-0066">ATP synthesis</keyword>
<dbReference type="PROSITE" id="PS00449">
    <property type="entry name" value="ATPASE_A"/>
    <property type="match status" value="1"/>
</dbReference>
<evidence type="ECO:0000256" key="4">
    <source>
        <dbReference type="ARBA" id="ARBA00022547"/>
    </source>
</evidence>
<dbReference type="SUPFAM" id="SSF81336">
    <property type="entry name" value="F1F0 ATP synthase subunit A"/>
    <property type="match status" value="1"/>
</dbReference>
<comment type="function">
    <text evidence="11 12">Key component of the proton channel; it plays a direct role in the translocation of protons across the membrane.</text>
</comment>
<dbReference type="PRINTS" id="PR00123">
    <property type="entry name" value="ATPASEA"/>
</dbReference>
<dbReference type="InterPro" id="IPR035908">
    <property type="entry name" value="F0_ATP_A_sf"/>
</dbReference>
<feature type="transmembrane region" description="Helical" evidence="11">
    <location>
        <begin position="179"/>
        <end position="197"/>
    </location>
</feature>
<accession>A0ABV1H7N4</accession>
<keyword evidence="3 11" id="KW-0813">Transport</keyword>
<keyword evidence="4 11" id="KW-0138">CF(0)</keyword>
<evidence type="ECO:0000256" key="3">
    <source>
        <dbReference type="ARBA" id="ARBA00022448"/>
    </source>
</evidence>
<comment type="caution">
    <text evidence="13">The sequence shown here is derived from an EMBL/GenBank/DDBJ whole genome shotgun (WGS) entry which is preliminary data.</text>
</comment>
<protein>
    <recommendedName>
        <fullName evidence="11 12">ATP synthase subunit a</fullName>
    </recommendedName>
    <alternativeName>
        <fullName evidence="11">ATP synthase F0 sector subunit a</fullName>
    </alternativeName>
    <alternativeName>
        <fullName evidence="11">F-ATPase subunit 6</fullName>
    </alternativeName>
</protein>
<dbReference type="PANTHER" id="PTHR42823:SF3">
    <property type="entry name" value="ATP SYNTHASE SUBUNIT A, CHLOROPLASTIC"/>
    <property type="match status" value="1"/>
</dbReference>
<evidence type="ECO:0000256" key="10">
    <source>
        <dbReference type="ARBA" id="ARBA00023310"/>
    </source>
</evidence>
<comment type="similarity">
    <text evidence="2 11 12">Belongs to the ATPase A chain family.</text>
</comment>
<feature type="transmembrane region" description="Helical" evidence="11">
    <location>
        <begin position="147"/>
        <end position="167"/>
    </location>
</feature>
<reference evidence="13" key="1">
    <citation type="submission" date="2024-03" db="EMBL/GenBank/DDBJ databases">
        <title>Human intestinal bacterial collection.</title>
        <authorList>
            <person name="Pauvert C."/>
            <person name="Hitch T.C.A."/>
            <person name="Clavel T."/>
        </authorList>
    </citation>
    <scope>NUCLEOTIDE SEQUENCE [LARGE SCALE GENOMIC DNA]</scope>
    <source>
        <strain evidence="13">CLA-AA-H89B</strain>
    </source>
</reference>
<evidence type="ECO:0000313" key="14">
    <source>
        <dbReference type="Proteomes" id="UP001546774"/>
    </source>
</evidence>
<dbReference type="InterPro" id="IPR000568">
    <property type="entry name" value="ATP_synth_F0_asu"/>
</dbReference>
<feature type="transmembrane region" description="Helical" evidence="11">
    <location>
        <begin position="123"/>
        <end position="141"/>
    </location>
</feature>
<keyword evidence="7 11" id="KW-1133">Transmembrane helix</keyword>
<evidence type="ECO:0000256" key="12">
    <source>
        <dbReference type="RuleBase" id="RU000483"/>
    </source>
</evidence>
<sequence>MMTSLVACDSSFMIKSLCSFRIPGVDYDFSINTTHVAMLLVSLFILIVAIIARVKINKANASDTPGMFQNIIELVIEMLGSMVDGIMGRNANRFVNYITTLFIFIIISNISGLFGLRPPTADYGVTLALGLITFVLVQFNGIKKNHVGHFTALFQPIWFLFPINLIGEFAVPLSLSLRLFGNVMSGTVLMGLIYDLLGPYTVAYPALLHAYFDLFSGCIQAYVFSMLTMVYVNDKIAD</sequence>
<evidence type="ECO:0000256" key="9">
    <source>
        <dbReference type="ARBA" id="ARBA00023136"/>
    </source>
</evidence>
<evidence type="ECO:0000256" key="6">
    <source>
        <dbReference type="ARBA" id="ARBA00022781"/>
    </source>
</evidence>
<dbReference type="PANTHER" id="PTHR42823">
    <property type="entry name" value="ATP SYNTHASE SUBUNIT A, CHLOROPLASTIC"/>
    <property type="match status" value="1"/>
</dbReference>
<keyword evidence="6 11" id="KW-0375">Hydrogen ion transport</keyword>
<evidence type="ECO:0000313" key="13">
    <source>
        <dbReference type="EMBL" id="MEQ2555724.1"/>
    </source>
</evidence>
<keyword evidence="14" id="KW-1185">Reference proteome</keyword>
<evidence type="ECO:0000256" key="7">
    <source>
        <dbReference type="ARBA" id="ARBA00022989"/>
    </source>
</evidence>
<feature type="transmembrane region" description="Helical" evidence="11">
    <location>
        <begin position="36"/>
        <end position="56"/>
    </location>
</feature>
<keyword evidence="9 11" id="KW-0472">Membrane</keyword>
<feature type="transmembrane region" description="Helical" evidence="11">
    <location>
        <begin position="209"/>
        <end position="232"/>
    </location>
</feature>
<dbReference type="InterPro" id="IPR023011">
    <property type="entry name" value="ATP_synth_F0_asu_AS"/>
</dbReference>
<gene>
    <name evidence="11 13" type="primary">atpB</name>
    <name evidence="13" type="ORF">WMO37_12035</name>
</gene>
<dbReference type="Gene3D" id="1.20.120.220">
    <property type="entry name" value="ATP synthase, F0 complex, subunit A"/>
    <property type="match status" value="1"/>
</dbReference>
<dbReference type="Pfam" id="PF00119">
    <property type="entry name" value="ATP-synt_A"/>
    <property type="match status" value="1"/>
</dbReference>
<feature type="transmembrane region" description="Helical" evidence="11">
    <location>
        <begin position="94"/>
        <end position="116"/>
    </location>
</feature>